<dbReference type="PANTHER" id="PTHR34979:SF1">
    <property type="entry name" value="INNER MEMBRANE PROTEIN YGAZ"/>
    <property type="match status" value="1"/>
</dbReference>
<dbReference type="GO" id="GO:1903785">
    <property type="term" value="P:L-valine transmembrane transport"/>
    <property type="evidence" value="ECO:0007669"/>
    <property type="project" value="TreeGrafter"/>
</dbReference>
<comment type="caution">
    <text evidence="9">The sequence shown here is derived from an EMBL/GenBank/DDBJ whole genome shotgun (WGS) entry which is preliminary data.</text>
</comment>
<dbReference type="InterPro" id="IPR011606">
    <property type="entry name" value="Brnchd-chn_aa_trnsp_permease"/>
</dbReference>
<dbReference type="Proteomes" id="UP000824128">
    <property type="component" value="Unassembled WGS sequence"/>
</dbReference>
<dbReference type="PANTHER" id="PTHR34979">
    <property type="entry name" value="INNER MEMBRANE PROTEIN YGAZ"/>
    <property type="match status" value="1"/>
</dbReference>
<evidence type="ECO:0000256" key="1">
    <source>
        <dbReference type="ARBA" id="ARBA00004651"/>
    </source>
</evidence>
<evidence type="ECO:0000256" key="4">
    <source>
        <dbReference type="ARBA" id="ARBA00022475"/>
    </source>
</evidence>
<keyword evidence="7 8" id="KW-0472">Membrane</keyword>
<organism evidence="9 10">
    <name type="scientific">Candidatus Aphodomorpha intestinavium</name>
    <dbReference type="NCBI Taxonomy" id="2840672"/>
    <lineage>
        <taxon>Bacteria</taxon>
        <taxon>Bacillati</taxon>
        <taxon>Bacillota</taxon>
        <taxon>Clostridia</taxon>
        <taxon>Eubacteriales</taxon>
        <taxon>Candidatus Aphodomorpha</taxon>
    </lineage>
</organism>
<evidence type="ECO:0000256" key="3">
    <source>
        <dbReference type="ARBA" id="ARBA00022448"/>
    </source>
</evidence>
<feature type="transmembrane region" description="Helical" evidence="8">
    <location>
        <begin position="182"/>
        <end position="198"/>
    </location>
</feature>
<keyword evidence="3" id="KW-0813">Transport</keyword>
<evidence type="ECO:0000256" key="8">
    <source>
        <dbReference type="SAM" id="Phobius"/>
    </source>
</evidence>
<evidence type="ECO:0000256" key="5">
    <source>
        <dbReference type="ARBA" id="ARBA00022692"/>
    </source>
</evidence>
<evidence type="ECO:0000256" key="6">
    <source>
        <dbReference type="ARBA" id="ARBA00022989"/>
    </source>
</evidence>
<comment type="similarity">
    <text evidence="2">Belongs to the AzlC family.</text>
</comment>
<protein>
    <submittedName>
        <fullName evidence="9">AzlC family ABC transporter permease</fullName>
    </submittedName>
</protein>
<gene>
    <name evidence="9" type="ORF">IAD24_01795</name>
</gene>
<dbReference type="Pfam" id="PF03591">
    <property type="entry name" value="AzlC"/>
    <property type="match status" value="1"/>
</dbReference>
<reference evidence="9" key="1">
    <citation type="submission" date="2020-10" db="EMBL/GenBank/DDBJ databases">
        <authorList>
            <person name="Gilroy R."/>
        </authorList>
    </citation>
    <scope>NUCLEOTIDE SEQUENCE</scope>
    <source>
        <strain evidence="9">ChiGjej2B2-16831</strain>
    </source>
</reference>
<evidence type="ECO:0000256" key="2">
    <source>
        <dbReference type="ARBA" id="ARBA00010735"/>
    </source>
</evidence>
<proteinExistence type="inferred from homology"/>
<evidence type="ECO:0000313" key="10">
    <source>
        <dbReference type="Proteomes" id="UP000824128"/>
    </source>
</evidence>
<evidence type="ECO:0000256" key="7">
    <source>
        <dbReference type="ARBA" id="ARBA00023136"/>
    </source>
</evidence>
<feature type="transmembrane region" description="Helical" evidence="8">
    <location>
        <begin position="54"/>
        <end position="77"/>
    </location>
</feature>
<sequence>MKEALRFALVKTIPVLLGYLFLGVAFGVVLQRSGYGAPWALLASTVIYAGSGQFVMADLLAAGAGLLTVAATALLVNSRHIFYGLTFVERFRGMPGRAYMIFSLTDETYSLLCALRAPEGIDENRAMLLIALLDQSYWVLGSCLGALLGQALPVDLTGIDFAMTALFTVILVEQVRAAGQRLPALIGGACALLMLLLLGPEAFLLPSLLMTVTLLFCCRRPLEKGRAAA</sequence>
<keyword evidence="4" id="KW-1003">Cell membrane</keyword>
<keyword evidence="5 8" id="KW-0812">Transmembrane</keyword>
<feature type="transmembrane region" description="Helical" evidence="8">
    <location>
        <begin position="12"/>
        <end position="34"/>
    </location>
</feature>
<dbReference type="AlphaFoldDB" id="A0A9D1N283"/>
<keyword evidence="6 8" id="KW-1133">Transmembrane helix</keyword>
<comment type="subcellular location">
    <subcellularLocation>
        <location evidence="1">Cell membrane</location>
        <topology evidence="1">Multi-pass membrane protein</topology>
    </subcellularLocation>
</comment>
<dbReference type="EMBL" id="DVNZ01000059">
    <property type="protein sequence ID" value="HIU93868.1"/>
    <property type="molecule type" value="Genomic_DNA"/>
</dbReference>
<reference evidence="9" key="2">
    <citation type="journal article" date="2021" name="PeerJ">
        <title>Extensive microbial diversity within the chicken gut microbiome revealed by metagenomics and culture.</title>
        <authorList>
            <person name="Gilroy R."/>
            <person name="Ravi A."/>
            <person name="Getino M."/>
            <person name="Pursley I."/>
            <person name="Horton D.L."/>
            <person name="Alikhan N.F."/>
            <person name="Baker D."/>
            <person name="Gharbi K."/>
            <person name="Hall N."/>
            <person name="Watson M."/>
            <person name="Adriaenssens E.M."/>
            <person name="Foster-Nyarko E."/>
            <person name="Jarju S."/>
            <person name="Secka A."/>
            <person name="Antonio M."/>
            <person name="Oren A."/>
            <person name="Chaudhuri R.R."/>
            <person name="La Ragione R."/>
            <person name="Hildebrand F."/>
            <person name="Pallen M.J."/>
        </authorList>
    </citation>
    <scope>NUCLEOTIDE SEQUENCE</scope>
    <source>
        <strain evidence="9">ChiGjej2B2-16831</strain>
    </source>
</reference>
<accession>A0A9D1N283</accession>
<dbReference type="GO" id="GO:0005886">
    <property type="term" value="C:plasma membrane"/>
    <property type="evidence" value="ECO:0007669"/>
    <property type="project" value="UniProtKB-SubCell"/>
</dbReference>
<name>A0A9D1N283_9FIRM</name>
<evidence type="ECO:0000313" key="9">
    <source>
        <dbReference type="EMBL" id="HIU93868.1"/>
    </source>
</evidence>